<evidence type="ECO:0000256" key="1">
    <source>
        <dbReference type="ARBA" id="ARBA00001971"/>
    </source>
</evidence>
<dbReference type="GO" id="GO:0005506">
    <property type="term" value="F:iron ion binding"/>
    <property type="evidence" value="ECO:0007669"/>
    <property type="project" value="InterPro"/>
</dbReference>
<evidence type="ECO:0000313" key="8">
    <source>
        <dbReference type="EMBL" id="KAK2596102.1"/>
    </source>
</evidence>
<gene>
    <name evidence="8" type="ORF">QQS21_006449</name>
</gene>
<comment type="similarity">
    <text evidence="2">Belongs to the cytochrome P450 family.</text>
</comment>
<evidence type="ECO:0000313" key="9">
    <source>
        <dbReference type="Proteomes" id="UP001251528"/>
    </source>
</evidence>
<dbReference type="GO" id="GO:0016705">
    <property type="term" value="F:oxidoreductase activity, acting on paired donors, with incorporation or reduction of molecular oxygen"/>
    <property type="evidence" value="ECO:0007669"/>
    <property type="project" value="InterPro"/>
</dbReference>
<dbReference type="EMBL" id="JASWJB010000120">
    <property type="protein sequence ID" value="KAK2596102.1"/>
    <property type="molecule type" value="Genomic_DNA"/>
</dbReference>
<evidence type="ECO:0000256" key="4">
    <source>
        <dbReference type="ARBA" id="ARBA00023004"/>
    </source>
</evidence>
<evidence type="ECO:0000256" key="7">
    <source>
        <dbReference type="SAM" id="Phobius"/>
    </source>
</evidence>
<comment type="caution">
    <text evidence="8">The sequence shown here is derived from an EMBL/GenBank/DDBJ whole genome shotgun (WGS) entry which is preliminary data.</text>
</comment>
<dbReference type="PANTHER" id="PTHR47582">
    <property type="entry name" value="P450, PUTATIVE (EUROFUNG)-RELATED"/>
    <property type="match status" value="1"/>
</dbReference>
<proteinExistence type="inferred from homology"/>
<keyword evidence="5" id="KW-0503">Monooxygenase</keyword>
<organism evidence="8 9">
    <name type="scientific">Conoideocrella luteorostrata</name>
    <dbReference type="NCBI Taxonomy" id="1105319"/>
    <lineage>
        <taxon>Eukaryota</taxon>
        <taxon>Fungi</taxon>
        <taxon>Dikarya</taxon>
        <taxon>Ascomycota</taxon>
        <taxon>Pezizomycotina</taxon>
        <taxon>Sordariomycetes</taxon>
        <taxon>Hypocreomycetidae</taxon>
        <taxon>Hypocreales</taxon>
        <taxon>Clavicipitaceae</taxon>
        <taxon>Conoideocrella</taxon>
    </lineage>
</organism>
<keyword evidence="9" id="KW-1185">Reference proteome</keyword>
<dbReference type="PRINTS" id="PR00465">
    <property type="entry name" value="EP450IV"/>
</dbReference>
<feature type="binding site" description="axial binding residue" evidence="6">
    <location>
        <position position="432"/>
    </location>
    <ligand>
        <name>heme</name>
        <dbReference type="ChEBI" id="CHEBI:30413"/>
    </ligand>
    <ligandPart>
        <name>Fe</name>
        <dbReference type="ChEBI" id="CHEBI:18248"/>
    </ligandPart>
</feature>
<evidence type="ECO:0000256" key="3">
    <source>
        <dbReference type="ARBA" id="ARBA00022723"/>
    </source>
</evidence>
<keyword evidence="7" id="KW-0472">Membrane</keyword>
<dbReference type="InterPro" id="IPR002403">
    <property type="entry name" value="Cyt_P450_E_grp-IV"/>
</dbReference>
<dbReference type="InterPro" id="IPR053007">
    <property type="entry name" value="CYP450_monoxygenase_sec-met"/>
</dbReference>
<dbReference type="AlphaFoldDB" id="A0AAJ0CQ99"/>
<evidence type="ECO:0000256" key="5">
    <source>
        <dbReference type="ARBA" id="ARBA00023033"/>
    </source>
</evidence>
<evidence type="ECO:0000256" key="6">
    <source>
        <dbReference type="PIRSR" id="PIRSR602403-1"/>
    </source>
</evidence>
<dbReference type="Gene3D" id="1.10.630.10">
    <property type="entry name" value="Cytochrome P450"/>
    <property type="match status" value="1"/>
</dbReference>
<feature type="transmembrane region" description="Helical" evidence="7">
    <location>
        <begin position="6"/>
        <end position="25"/>
    </location>
</feature>
<sequence length="513" mass="57167">MSSSIAIVVAIVATTYVFLWAIALLTHDPREPKAVAGTIPYVSTLIGMLTQEGRYYVLMRDKYRLPIYTLKVPGPSIYVVNSLSLVQRIDRHISTVAFTPIQARLCDKGMRVSKAGMAEIAGDKLLREDGYLRQFPRYAAVGASPGPGLDSLNRAAVDVFAASLDAIAAQGPTTIKLYDWIRHEIFIATTESTYGHGNPFRDVKNEQTWFEYEKGILTLLLGIFPSVFARRSLKACYVLVTELNRYLEEKKDRDASVFLKQRIKHNTDFGLSLADTAHTEVGQITAGIVNTAPCCFWLVWQIFSHPPILEDCRKEAAQLVRRSSDGVYTIDLAQVRTSCPTLLSTWQEVLRFHGTSVGTRIVQEDTIVDDQFLLKKGGVVLMPNAVIHSDEALWGSDAKVFNHKRFLKKFDKSGIGRPTTAFRGFGGGHVVCPGRYFVTTEVLSFLTLLLVRFDVRPIGGKWVEPSKKSAMDRACPLPKTDVEIELIPKSNQAWRVVFSEASKEVDVFAENIG</sequence>
<dbReference type="CDD" id="cd11040">
    <property type="entry name" value="CYP7_CYP8-like"/>
    <property type="match status" value="1"/>
</dbReference>
<evidence type="ECO:0000256" key="2">
    <source>
        <dbReference type="ARBA" id="ARBA00010617"/>
    </source>
</evidence>
<dbReference type="InterPro" id="IPR036396">
    <property type="entry name" value="Cyt_P450_sf"/>
</dbReference>
<dbReference type="GO" id="GO:0020037">
    <property type="term" value="F:heme binding"/>
    <property type="evidence" value="ECO:0007669"/>
    <property type="project" value="InterPro"/>
</dbReference>
<keyword evidence="7" id="KW-1133">Transmembrane helix</keyword>
<dbReference type="SUPFAM" id="SSF48264">
    <property type="entry name" value="Cytochrome P450"/>
    <property type="match status" value="1"/>
</dbReference>
<keyword evidence="4 6" id="KW-0408">Iron</keyword>
<keyword evidence="6" id="KW-0349">Heme</keyword>
<name>A0AAJ0CQ99_9HYPO</name>
<dbReference type="PANTHER" id="PTHR47582:SF1">
    <property type="entry name" value="P450, PUTATIVE (EUROFUNG)-RELATED"/>
    <property type="match status" value="1"/>
</dbReference>
<comment type="cofactor">
    <cofactor evidence="1 6">
        <name>heme</name>
        <dbReference type="ChEBI" id="CHEBI:30413"/>
    </cofactor>
</comment>
<evidence type="ECO:0008006" key="10">
    <source>
        <dbReference type="Google" id="ProtNLM"/>
    </source>
</evidence>
<keyword evidence="7" id="KW-0812">Transmembrane</keyword>
<keyword evidence="5" id="KW-0560">Oxidoreductase</keyword>
<protein>
    <recommendedName>
        <fullName evidence="10">Cytochrome P450</fullName>
    </recommendedName>
</protein>
<keyword evidence="3 6" id="KW-0479">Metal-binding</keyword>
<reference evidence="8" key="1">
    <citation type="submission" date="2023-06" db="EMBL/GenBank/DDBJ databases">
        <title>Conoideocrella luteorostrata (Hypocreales: Clavicipitaceae), a potential biocontrol fungus for elongate hemlock scale in United States Christmas tree production areas.</title>
        <authorList>
            <person name="Barrett H."/>
            <person name="Lovett B."/>
            <person name="Macias A.M."/>
            <person name="Stajich J.E."/>
            <person name="Kasson M.T."/>
        </authorList>
    </citation>
    <scope>NUCLEOTIDE SEQUENCE</scope>
    <source>
        <strain evidence="8">ARSEF 14590</strain>
    </source>
</reference>
<dbReference type="GO" id="GO:0004497">
    <property type="term" value="F:monooxygenase activity"/>
    <property type="evidence" value="ECO:0007669"/>
    <property type="project" value="UniProtKB-KW"/>
</dbReference>
<dbReference type="Pfam" id="PF00067">
    <property type="entry name" value="p450"/>
    <property type="match status" value="1"/>
</dbReference>
<dbReference type="InterPro" id="IPR001128">
    <property type="entry name" value="Cyt_P450"/>
</dbReference>
<accession>A0AAJ0CQ99</accession>
<dbReference type="Proteomes" id="UP001251528">
    <property type="component" value="Unassembled WGS sequence"/>
</dbReference>